<evidence type="ECO:0000256" key="3">
    <source>
        <dbReference type="ARBA" id="ARBA00022538"/>
    </source>
</evidence>
<dbReference type="eggNOG" id="COG0569">
    <property type="taxonomic scope" value="Bacteria"/>
</dbReference>
<dbReference type="GO" id="GO:0015079">
    <property type="term" value="F:potassium ion transmembrane transporter activity"/>
    <property type="evidence" value="ECO:0007669"/>
    <property type="project" value="InterPro"/>
</dbReference>
<dbReference type="RefSeq" id="WP_021680304.1">
    <property type="nucleotide sequence ID" value="NZ_KI260286.1"/>
</dbReference>
<dbReference type="PROSITE" id="PS51201">
    <property type="entry name" value="RCK_N"/>
    <property type="match status" value="2"/>
</dbReference>
<dbReference type="Gene3D" id="3.40.50.720">
    <property type="entry name" value="NAD(P)-binding Rossmann-like Domain"/>
    <property type="match status" value="2"/>
</dbReference>
<dbReference type="HOGENOM" id="CLU_046525_0_1_9"/>
<dbReference type="Pfam" id="PF02080">
    <property type="entry name" value="TrkA_C"/>
    <property type="match status" value="2"/>
</dbReference>
<reference evidence="9 10" key="1">
    <citation type="submission" date="2013-07" db="EMBL/GenBank/DDBJ databases">
        <authorList>
            <person name="Weinstock G."/>
            <person name="Sodergren E."/>
            <person name="Wylie T."/>
            <person name="Fulton L."/>
            <person name="Fulton R."/>
            <person name="Fronick C."/>
            <person name="O'Laughlin M."/>
            <person name="Godfrey J."/>
            <person name="Miner T."/>
            <person name="Herter B."/>
            <person name="Appelbaum E."/>
            <person name="Cordes M."/>
            <person name="Lek S."/>
            <person name="Wollam A."/>
            <person name="Pepin K.H."/>
            <person name="Palsikar V.B."/>
            <person name="Mitreva M."/>
            <person name="Wilson R.K."/>
        </authorList>
    </citation>
    <scope>NUCLEOTIDE SEQUENCE [LARGE SCALE GENOMIC DNA]</scope>
    <source>
        <strain evidence="9 10">ATCC 27760</strain>
    </source>
</reference>
<keyword evidence="10" id="KW-1185">Reference proteome</keyword>
<evidence type="ECO:0000256" key="4">
    <source>
        <dbReference type="ARBA" id="ARBA00022958"/>
    </source>
</evidence>
<keyword evidence="4" id="KW-0630">Potassium</keyword>
<feature type="domain" description="RCK C-terminal" evidence="8">
    <location>
        <begin position="140"/>
        <end position="223"/>
    </location>
</feature>
<organism evidence="9 10">
    <name type="scientific">Ruminococcus callidus ATCC 27760</name>
    <dbReference type="NCBI Taxonomy" id="411473"/>
    <lineage>
        <taxon>Bacteria</taxon>
        <taxon>Bacillati</taxon>
        <taxon>Bacillota</taxon>
        <taxon>Clostridia</taxon>
        <taxon>Eubacteriales</taxon>
        <taxon>Oscillospiraceae</taxon>
        <taxon>Ruminococcus</taxon>
    </lineage>
</organism>
<evidence type="ECO:0000256" key="6">
    <source>
        <dbReference type="ARBA" id="ARBA00023065"/>
    </source>
</evidence>
<dbReference type="PANTHER" id="PTHR43833">
    <property type="entry name" value="POTASSIUM CHANNEL PROTEIN 2-RELATED-RELATED"/>
    <property type="match status" value="1"/>
</dbReference>
<dbReference type="EMBL" id="AWVF01000012">
    <property type="protein sequence ID" value="ERJ97540.1"/>
    <property type="molecule type" value="Genomic_DNA"/>
</dbReference>
<dbReference type="InterPro" id="IPR006036">
    <property type="entry name" value="K_uptake_TrkA"/>
</dbReference>
<dbReference type="InterPro" id="IPR003148">
    <property type="entry name" value="RCK_N"/>
</dbReference>
<keyword evidence="5" id="KW-0520">NAD</keyword>
<dbReference type="STRING" id="411473.RUMCAL_00066"/>
<dbReference type="PANTHER" id="PTHR43833:SF5">
    <property type="entry name" value="TRK SYSTEM POTASSIUM UPTAKE PROTEIN TRKA"/>
    <property type="match status" value="1"/>
</dbReference>
<proteinExistence type="predicted"/>
<dbReference type="SUPFAM" id="SSF116726">
    <property type="entry name" value="TrkA C-terminal domain-like"/>
    <property type="match status" value="2"/>
</dbReference>
<dbReference type="InterPro" id="IPR036721">
    <property type="entry name" value="RCK_C_sf"/>
</dbReference>
<evidence type="ECO:0000259" key="7">
    <source>
        <dbReference type="PROSITE" id="PS51201"/>
    </source>
</evidence>
<evidence type="ECO:0000313" key="10">
    <source>
        <dbReference type="Proteomes" id="UP000016662"/>
    </source>
</evidence>
<evidence type="ECO:0000256" key="2">
    <source>
        <dbReference type="ARBA" id="ARBA00022448"/>
    </source>
</evidence>
<dbReference type="PATRIC" id="fig|411473.3.peg.58"/>
<keyword evidence="3" id="KW-0633">Potassium transport</keyword>
<comment type="caution">
    <text evidence="9">The sequence shown here is derived from an EMBL/GenBank/DDBJ whole genome shotgun (WGS) entry which is preliminary data.</text>
</comment>
<dbReference type="Gene3D" id="3.30.70.1450">
    <property type="entry name" value="Regulator of K+ conductance, C-terminal domain"/>
    <property type="match status" value="2"/>
</dbReference>
<dbReference type="NCBIfam" id="NF007041">
    <property type="entry name" value="PRK09496.3-4"/>
    <property type="match status" value="1"/>
</dbReference>
<dbReference type="InterPro" id="IPR036291">
    <property type="entry name" value="NAD(P)-bd_dom_sf"/>
</dbReference>
<keyword evidence="2" id="KW-0813">Transport</keyword>
<dbReference type="NCBIfam" id="NF007032">
    <property type="entry name" value="PRK09496.1-4"/>
    <property type="match status" value="1"/>
</dbReference>
<dbReference type="SUPFAM" id="SSF51735">
    <property type="entry name" value="NAD(P)-binding Rossmann-fold domains"/>
    <property type="match status" value="2"/>
</dbReference>
<sequence length="452" mass="50108">MKIVIIGNGKIGSNLAALLVQEGHDITVVDCDETHLRKSQNTLDVMCIEGNGATAETQLEAGANKATLLIAATPYDEVNVLCCLIGKRLGTKKTISRVRMPEYYQQMHLIREDLGLSMVINPELSTADEIMRVLVFPSAAKVEVFGKGKLELVEYRLPDFPWLENITLVELYKKIKTKFLICAVQRDEKVFIPSGDFALQEGDRIHVAASHRNIERFFRASGFMKDKVRTVMIVGGGRVGYYLSKQLLAVGMKVKLIEKDRERCEKLSDLLPKAIVICGDGTDQDLLIEEGVLEVDGFVALTGIDEENMIISLFAKDSTNAKVVTKVSRENYIDLSSELGLDCVVSPKSLTMGNVLSYVRSLESTAGSEIESLYHLVGDQVEAIEFRVKERIPDLVGVPLKDVQLKKNILICAIIRKREIIIPDGSAVIELGDSVVIVSKEHHFSSMKDILD</sequence>
<name>U2KZN0_9FIRM</name>
<accession>U2KZN0</accession>
<feature type="domain" description="RCK N-terminal" evidence="7">
    <location>
        <begin position="228"/>
        <end position="346"/>
    </location>
</feature>
<dbReference type="NCBIfam" id="NF007033">
    <property type="entry name" value="PRK09496.1-5"/>
    <property type="match status" value="1"/>
</dbReference>
<dbReference type="NCBIfam" id="NF007031">
    <property type="entry name" value="PRK09496.1-2"/>
    <property type="match status" value="1"/>
</dbReference>
<dbReference type="AlphaFoldDB" id="U2KZN0"/>
<dbReference type="PROSITE" id="PS51202">
    <property type="entry name" value="RCK_C"/>
    <property type="match status" value="2"/>
</dbReference>
<evidence type="ECO:0000256" key="5">
    <source>
        <dbReference type="ARBA" id="ARBA00023027"/>
    </source>
</evidence>
<dbReference type="OrthoDB" id="9775180at2"/>
<keyword evidence="6" id="KW-0406">Ion transport</keyword>
<evidence type="ECO:0000256" key="1">
    <source>
        <dbReference type="ARBA" id="ARBA00017378"/>
    </source>
</evidence>
<dbReference type="InterPro" id="IPR050721">
    <property type="entry name" value="Trk_Ktr_HKT_K-transport"/>
</dbReference>
<gene>
    <name evidence="9" type="ORF">RUMCAL_00066</name>
</gene>
<protein>
    <recommendedName>
        <fullName evidence="1">Trk system potassium uptake protein TrkA</fullName>
    </recommendedName>
</protein>
<dbReference type="GO" id="GO:0005886">
    <property type="term" value="C:plasma membrane"/>
    <property type="evidence" value="ECO:0007669"/>
    <property type="project" value="InterPro"/>
</dbReference>
<dbReference type="Proteomes" id="UP000016662">
    <property type="component" value="Unassembled WGS sequence"/>
</dbReference>
<feature type="domain" description="RCK N-terminal" evidence="7">
    <location>
        <begin position="1"/>
        <end position="120"/>
    </location>
</feature>
<dbReference type="InterPro" id="IPR006037">
    <property type="entry name" value="RCK_C"/>
</dbReference>
<feature type="domain" description="RCK C-terminal" evidence="8">
    <location>
        <begin position="371"/>
        <end position="452"/>
    </location>
</feature>
<dbReference type="PRINTS" id="PR00335">
    <property type="entry name" value="KUPTAKETRKA"/>
</dbReference>
<evidence type="ECO:0000313" key="9">
    <source>
        <dbReference type="EMBL" id="ERJ97540.1"/>
    </source>
</evidence>
<dbReference type="Pfam" id="PF02254">
    <property type="entry name" value="TrkA_N"/>
    <property type="match status" value="2"/>
</dbReference>
<evidence type="ECO:0000259" key="8">
    <source>
        <dbReference type="PROSITE" id="PS51202"/>
    </source>
</evidence>
<dbReference type="NCBIfam" id="NF007039">
    <property type="entry name" value="PRK09496.3-2"/>
    <property type="match status" value="1"/>
</dbReference>